<accession>A0A1M7MZC1</accession>
<feature type="domain" description="Insertion element IS150 protein InsJ-like helix-turn-helix" evidence="1">
    <location>
        <begin position="14"/>
        <end position="59"/>
    </location>
</feature>
<sequence length="101" mass="11792">MSERKRRKHDYSARLKYIRLLESGWTFSLIRVKYGIDDTQLKVLWEKYQQYGEAGLHKSGKIKADFALKKKIVLDIIENHLTLHAASIKYGPSISAINTWL</sequence>
<feature type="non-terminal residue" evidence="2">
    <location>
        <position position="101"/>
    </location>
</feature>
<name>A0A1M7MZC1_XYLRU</name>
<dbReference type="AlphaFoldDB" id="A0A1M7MZC1"/>
<proteinExistence type="predicted"/>
<dbReference type="OrthoDB" id="2943149at2"/>
<dbReference type="SUPFAM" id="SSF48295">
    <property type="entry name" value="TrpR-like"/>
    <property type="match status" value="1"/>
</dbReference>
<gene>
    <name evidence="2" type="ORF">SAMN04488494_3057</name>
</gene>
<dbReference type="EMBL" id="FRCJ01000008">
    <property type="protein sequence ID" value="SHM96435.1"/>
    <property type="molecule type" value="Genomic_DNA"/>
</dbReference>
<evidence type="ECO:0000259" key="1">
    <source>
        <dbReference type="Pfam" id="PF13518"/>
    </source>
</evidence>
<evidence type="ECO:0000313" key="3">
    <source>
        <dbReference type="Proteomes" id="UP000184280"/>
    </source>
</evidence>
<reference evidence="2 3" key="1">
    <citation type="submission" date="2016-11" db="EMBL/GenBank/DDBJ databases">
        <authorList>
            <person name="Jaros S."/>
            <person name="Januszkiewicz K."/>
            <person name="Wedrychowicz H."/>
        </authorList>
    </citation>
    <scope>NUCLEOTIDE SEQUENCE [LARGE SCALE GENOMIC DNA]</scope>
    <source>
        <strain evidence="2 3">BPI-34</strain>
    </source>
</reference>
<dbReference type="InterPro" id="IPR010921">
    <property type="entry name" value="Trp_repressor/repl_initiator"/>
</dbReference>
<dbReference type="InterPro" id="IPR055247">
    <property type="entry name" value="InsJ-like_HTH"/>
</dbReference>
<dbReference type="Proteomes" id="UP000184280">
    <property type="component" value="Unassembled WGS sequence"/>
</dbReference>
<organism evidence="2 3">
    <name type="scientific">Xylanibacter ruminicola</name>
    <name type="common">Prevotella ruminicola</name>
    <dbReference type="NCBI Taxonomy" id="839"/>
    <lineage>
        <taxon>Bacteria</taxon>
        <taxon>Pseudomonadati</taxon>
        <taxon>Bacteroidota</taxon>
        <taxon>Bacteroidia</taxon>
        <taxon>Bacteroidales</taxon>
        <taxon>Prevotellaceae</taxon>
        <taxon>Xylanibacter</taxon>
    </lineage>
</organism>
<protein>
    <recommendedName>
        <fullName evidence="1">Insertion element IS150 protein InsJ-like helix-turn-helix domain-containing protein</fullName>
    </recommendedName>
</protein>
<dbReference type="GO" id="GO:0043565">
    <property type="term" value="F:sequence-specific DNA binding"/>
    <property type="evidence" value="ECO:0007669"/>
    <property type="project" value="InterPro"/>
</dbReference>
<dbReference type="RefSeq" id="WP_073047471.1">
    <property type="nucleotide sequence ID" value="NZ_FRCJ01000008.1"/>
</dbReference>
<dbReference type="Pfam" id="PF13518">
    <property type="entry name" value="HTH_28"/>
    <property type="match status" value="1"/>
</dbReference>
<evidence type="ECO:0000313" key="2">
    <source>
        <dbReference type="EMBL" id="SHM96435.1"/>
    </source>
</evidence>